<reference evidence="9" key="1">
    <citation type="submission" date="2020-11" db="EMBL/GenBank/DDBJ databases">
        <authorList>
            <person name="Tran Van P."/>
        </authorList>
    </citation>
    <scope>NUCLEOTIDE SEQUENCE</scope>
</reference>
<dbReference type="SMART" id="SM00356">
    <property type="entry name" value="ZnF_C3H1"/>
    <property type="match status" value="2"/>
</dbReference>
<feature type="zinc finger region" description="C3H1-type" evidence="6">
    <location>
        <begin position="85"/>
        <end position="111"/>
    </location>
</feature>
<evidence type="ECO:0000256" key="6">
    <source>
        <dbReference type="PROSITE-ProRule" id="PRU00723"/>
    </source>
</evidence>
<dbReference type="Proteomes" id="UP000759131">
    <property type="component" value="Unassembled WGS sequence"/>
</dbReference>
<feature type="domain" description="C3H1-type" evidence="8">
    <location>
        <begin position="85"/>
        <end position="111"/>
    </location>
</feature>
<dbReference type="Gene3D" id="3.30.1370.210">
    <property type="match status" value="1"/>
</dbReference>
<sequence>MANLPASAYGAYPTATVLPGLMSAADHLTTNYGVVPTPTLIASHKTQRTDRLEVCREFQRGNCKRPESECRFAHPPDHLQVDASDGVVTVCMDFVKGRCSRDQCRYLHPPPHLQAQLKLAHNRPNSAALVGLLGHYMPANCANTTLFMHLLQLLRLYFSKMYFFCHHFLIIGISIVLQANLIPCPSVYVLIILYDCN</sequence>
<dbReference type="Pfam" id="PF22628">
    <property type="entry name" value="zf-CCCH_10"/>
    <property type="match status" value="2"/>
</dbReference>
<feature type="transmembrane region" description="Helical" evidence="7">
    <location>
        <begin position="168"/>
        <end position="194"/>
    </location>
</feature>
<evidence type="ECO:0000313" key="10">
    <source>
        <dbReference type="Proteomes" id="UP000759131"/>
    </source>
</evidence>
<keyword evidence="1 6" id="KW-0479">Metal-binding</keyword>
<evidence type="ECO:0000256" key="2">
    <source>
        <dbReference type="ARBA" id="ARBA00022737"/>
    </source>
</evidence>
<dbReference type="GO" id="GO:0043484">
    <property type="term" value="P:regulation of RNA splicing"/>
    <property type="evidence" value="ECO:0007669"/>
    <property type="project" value="TreeGrafter"/>
</dbReference>
<dbReference type="EMBL" id="CAJPIZ010007245">
    <property type="protein sequence ID" value="CAG2110153.1"/>
    <property type="molecule type" value="Genomic_DNA"/>
</dbReference>
<keyword evidence="7" id="KW-0472">Membrane</keyword>
<dbReference type="GO" id="GO:0005737">
    <property type="term" value="C:cytoplasm"/>
    <property type="evidence" value="ECO:0007669"/>
    <property type="project" value="TreeGrafter"/>
</dbReference>
<dbReference type="PANTHER" id="PTHR12675:SF12">
    <property type="entry name" value="PROTEIN MUSCLEBLIND"/>
    <property type="match status" value="1"/>
</dbReference>
<evidence type="ECO:0000259" key="8">
    <source>
        <dbReference type="PROSITE" id="PS50103"/>
    </source>
</evidence>
<feature type="zinc finger region" description="C3H1-type" evidence="6">
    <location>
        <begin position="49"/>
        <end position="77"/>
    </location>
</feature>
<gene>
    <name evidence="9" type="ORF">OSB1V03_LOCUS10138</name>
</gene>
<dbReference type="InterPro" id="IPR000571">
    <property type="entry name" value="Znf_CCCH"/>
</dbReference>
<evidence type="ECO:0000313" key="9">
    <source>
        <dbReference type="EMBL" id="CAD7629723.1"/>
    </source>
</evidence>
<evidence type="ECO:0000256" key="7">
    <source>
        <dbReference type="SAM" id="Phobius"/>
    </source>
</evidence>
<comment type="similarity">
    <text evidence="5">Belongs to the muscleblind family.</text>
</comment>
<evidence type="ECO:0000256" key="4">
    <source>
        <dbReference type="ARBA" id="ARBA00022833"/>
    </source>
</evidence>
<dbReference type="AlphaFoldDB" id="A0A7R9KUJ9"/>
<keyword evidence="7" id="KW-0812">Transmembrane</keyword>
<dbReference type="GO" id="GO:0008270">
    <property type="term" value="F:zinc ion binding"/>
    <property type="evidence" value="ECO:0007669"/>
    <property type="project" value="UniProtKB-KW"/>
</dbReference>
<dbReference type="OrthoDB" id="6285980at2759"/>
<name>A0A7R9KUJ9_9ACAR</name>
<keyword evidence="3 6" id="KW-0863">Zinc-finger</keyword>
<keyword evidence="2" id="KW-0677">Repeat</keyword>
<accession>A0A7R9KUJ9</accession>
<dbReference type="FunFam" id="3.30.1370.210:FF:000004">
    <property type="entry name" value="Muscleblind like splicing regulator 1"/>
    <property type="match status" value="1"/>
</dbReference>
<dbReference type="PANTHER" id="PTHR12675">
    <property type="entry name" value="MUSCLEBLIND-LIKE PROTEIN"/>
    <property type="match status" value="1"/>
</dbReference>
<dbReference type="InterPro" id="IPR054429">
    <property type="entry name" value="Znf-CCCH_Muscleblind-like"/>
</dbReference>
<evidence type="ECO:0000256" key="3">
    <source>
        <dbReference type="ARBA" id="ARBA00022771"/>
    </source>
</evidence>
<organism evidence="9">
    <name type="scientific">Medioppia subpectinata</name>
    <dbReference type="NCBI Taxonomy" id="1979941"/>
    <lineage>
        <taxon>Eukaryota</taxon>
        <taxon>Metazoa</taxon>
        <taxon>Ecdysozoa</taxon>
        <taxon>Arthropoda</taxon>
        <taxon>Chelicerata</taxon>
        <taxon>Arachnida</taxon>
        <taxon>Acari</taxon>
        <taxon>Acariformes</taxon>
        <taxon>Sarcoptiformes</taxon>
        <taxon>Oribatida</taxon>
        <taxon>Brachypylina</taxon>
        <taxon>Oppioidea</taxon>
        <taxon>Oppiidae</taxon>
        <taxon>Medioppia</taxon>
    </lineage>
</organism>
<dbReference type="GO" id="GO:0005654">
    <property type="term" value="C:nucleoplasm"/>
    <property type="evidence" value="ECO:0007669"/>
    <property type="project" value="TreeGrafter"/>
</dbReference>
<dbReference type="PROSITE" id="PS50103">
    <property type="entry name" value="ZF_C3H1"/>
    <property type="match status" value="2"/>
</dbReference>
<feature type="domain" description="C3H1-type" evidence="8">
    <location>
        <begin position="49"/>
        <end position="77"/>
    </location>
</feature>
<keyword evidence="4 6" id="KW-0862">Zinc</keyword>
<keyword evidence="7" id="KW-1133">Transmembrane helix</keyword>
<proteinExistence type="inferred from homology"/>
<keyword evidence="10" id="KW-1185">Reference proteome</keyword>
<dbReference type="EMBL" id="OC861820">
    <property type="protein sequence ID" value="CAD7629723.1"/>
    <property type="molecule type" value="Genomic_DNA"/>
</dbReference>
<evidence type="ECO:0000256" key="5">
    <source>
        <dbReference type="ARBA" id="ARBA00038226"/>
    </source>
</evidence>
<dbReference type="GO" id="GO:0003723">
    <property type="term" value="F:RNA binding"/>
    <property type="evidence" value="ECO:0007669"/>
    <property type="project" value="TreeGrafter"/>
</dbReference>
<evidence type="ECO:0000256" key="1">
    <source>
        <dbReference type="ARBA" id="ARBA00022723"/>
    </source>
</evidence>
<protein>
    <recommendedName>
        <fullName evidence="8">C3H1-type domain-containing protein</fullName>
    </recommendedName>
</protein>